<feature type="domain" description="Anaphase-promoting complex subunit 4-like WD40" evidence="6">
    <location>
        <begin position="251"/>
        <end position="305"/>
    </location>
</feature>
<accession>A0AA88XPW7</accession>
<dbReference type="PANTHER" id="PTHR14091:SF0">
    <property type="entry name" value="PERIODIC TRYPTOPHAN PROTEIN 1 HOMOLOG"/>
    <property type="match status" value="1"/>
</dbReference>
<dbReference type="AlphaFoldDB" id="A0AA88XPW7"/>
<feature type="repeat" description="WD" evidence="4">
    <location>
        <begin position="249"/>
        <end position="291"/>
    </location>
</feature>
<feature type="region of interest" description="Disordered" evidence="5">
    <location>
        <begin position="494"/>
        <end position="591"/>
    </location>
</feature>
<dbReference type="InterPro" id="IPR024977">
    <property type="entry name" value="Apc4-like_WD40_dom"/>
</dbReference>
<dbReference type="Proteomes" id="UP001186944">
    <property type="component" value="Unassembled WGS sequence"/>
</dbReference>
<dbReference type="PROSITE" id="PS00678">
    <property type="entry name" value="WD_REPEATS_1"/>
    <property type="match status" value="2"/>
</dbReference>
<dbReference type="SUPFAM" id="SSF50978">
    <property type="entry name" value="WD40 repeat-like"/>
    <property type="match status" value="1"/>
</dbReference>
<evidence type="ECO:0000256" key="1">
    <source>
        <dbReference type="ARBA" id="ARBA00022553"/>
    </source>
</evidence>
<protein>
    <recommendedName>
        <fullName evidence="6">Anaphase-promoting complex subunit 4-like WD40 domain-containing protein</fullName>
    </recommendedName>
</protein>
<dbReference type="GO" id="GO:0006364">
    <property type="term" value="P:rRNA processing"/>
    <property type="evidence" value="ECO:0007669"/>
    <property type="project" value="InterPro"/>
</dbReference>
<feature type="repeat" description="WD" evidence="4">
    <location>
        <begin position="378"/>
        <end position="420"/>
    </location>
</feature>
<dbReference type="Gene3D" id="2.130.10.10">
    <property type="entry name" value="YVTN repeat-like/Quinoprotein amine dehydrogenase"/>
    <property type="match status" value="1"/>
</dbReference>
<dbReference type="InterPro" id="IPR019775">
    <property type="entry name" value="WD40_repeat_CS"/>
</dbReference>
<dbReference type="Pfam" id="PF12894">
    <property type="entry name" value="ANAPC4_WD40"/>
    <property type="match status" value="1"/>
</dbReference>
<dbReference type="InterPro" id="IPR015943">
    <property type="entry name" value="WD40/YVTN_repeat-like_dom_sf"/>
</dbReference>
<sequence length="591" mass="65538">MYMIPCLTWVKRGIAKSVPEKVQVDKEELKRIIEETRDKVNEAENDDDDTVDGSDGDEDLKEDGATGDDSGVPRPDIAVKQKKLKAGSKRKREGDDIVDKYDLDDYDDEGEDDMMKGLGDLTCFATNEDDPYLTMKEDDSDDEDFAIKATDNLIITGKAEKEMCSLIVHVYNEDLGNLYVHHDILLSSFPLAVEWLNFDIGEEKPGNFVAVGTMDPFIEIWDIDVVDSLEPVAILGTKMTKKKNKKPGGKGHSDAILDLSWNSTVRNILASASADTTVGLWDLTEGTMVTSIRQHNDKVQCLEWQPGDQQTLLTGSFDKSVRLFDCRNPKANVKKWNLSGEVEKVAWNTFNSFNYFASTDDGMVYCIDSRKDKPLFTLSAHEEAVTGICQSSGIPDLLVTTSSDQIMKIWDVQNNKPSLVLSRNLKLNQLFSAGACPEAPFVFAVGGEKEIKVWDIRESAAVRKHFASRSPSGVTMEGDGDVPEDLNAEAMDGLTLDPGEEDIDTIFGEDDSNTAPKKKKKKKKKKKSTMVLEGEETSSMNAVGSLAHNTNNQEPISMLSEGVSTGAKKKKKKRKKSKQEVVQETMNDTLE</sequence>
<feature type="compositionally biased region" description="Acidic residues" evidence="5">
    <location>
        <begin position="498"/>
        <end position="512"/>
    </location>
</feature>
<feature type="compositionally biased region" description="Polar residues" evidence="5">
    <location>
        <begin position="580"/>
        <end position="591"/>
    </location>
</feature>
<feature type="compositionally biased region" description="Basic residues" evidence="5">
    <location>
        <begin position="567"/>
        <end position="577"/>
    </location>
</feature>
<dbReference type="InterPro" id="IPR036322">
    <property type="entry name" value="WD40_repeat_dom_sf"/>
</dbReference>
<evidence type="ECO:0000256" key="2">
    <source>
        <dbReference type="ARBA" id="ARBA00022574"/>
    </source>
</evidence>
<evidence type="ECO:0000256" key="3">
    <source>
        <dbReference type="ARBA" id="ARBA00022737"/>
    </source>
</evidence>
<dbReference type="EMBL" id="VSWD01000010">
    <property type="protein sequence ID" value="KAK3089598.1"/>
    <property type="molecule type" value="Genomic_DNA"/>
</dbReference>
<evidence type="ECO:0000259" key="6">
    <source>
        <dbReference type="Pfam" id="PF12894"/>
    </source>
</evidence>
<dbReference type="PANTHER" id="PTHR14091">
    <property type="entry name" value="PERIODIC TRYPTOPHAN PROTEIN 1"/>
    <property type="match status" value="1"/>
</dbReference>
<evidence type="ECO:0000313" key="8">
    <source>
        <dbReference type="Proteomes" id="UP001186944"/>
    </source>
</evidence>
<dbReference type="InterPro" id="IPR001680">
    <property type="entry name" value="WD40_rpt"/>
</dbReference>
<feature type="repeat" description="WD" evidence="4">
    <location>
        <begin position="292"/>
        <end position="334"/>
    </location>
</feature>
<dbReference type="GO" id="GO:0005634">
    <property type="term" value="C:nucleus"/>
    <property type="evidence" value="ECO:0007669"/>
    <property type="project" value="TreeGrafter"/>
</dbReference>
<feature type="region of interest" description="Disordered" evidence="5">
    <location>
        <begin position="35"/>
        <end position="85"/>
    </location>
</feature>
<keyword evidence="3" id="KW-0677">Repeat</keyword>
<evidence type="ECO:0000256" key="4">
    <source>
        <dbReference type="PROSITE-ProRule" id="PRU00221"/>
    </source>
</evidence>
<evidence type="ECO:0000313" key="7">
    <source>
        <dbReference type="EMBL" id="KAK3089598.1"/>
    </source>
</evidence>
<gene>
    <name evidence="7" type="ORF">FSP39_004904</name>
</gene>
<dbReference type="SMART" id="SM00320">
    <property type="entry name" value="WD40"/>
    <property type="match status" value="6"/>
</dbReference>
<dbReference type="PROSITE" id="PS50082">
    <property type="entry name" value="WD_REPEATS_2"/>
    <property type="match status" value="3"/>
</dbReference>
<feature type="compositionally biased region" description="Acidic residues" evidence="5">
    <location>
        <begin position="43"/>
        <end position="61"/>
    </location>
</feature>
<reference evidence="7" key="1">
    <citation type="submission" date="2019-08" db="EMBL/GenBank/DDBJ databases">
        <title>The improved chromosome-level genome for the pearl oyster Pinctada fucata martensii using PacBio sequencing and Hi-C.</title>
        <authorList>
            <person name="Zheng Z."/>
        </authorList>
    </citation>
    <scope>NUCLEOTIDE SEQUENCE</scope>
    <source>
        <strain evidence="7">ZZ-2019</strain>
        <tissue evidence="7">Adductor muscle</tissue>
    </source>
</reference>
<comment type="caution">
    <text evidence="7">The sequence shown here is derived from an EMBL/GenBank/DDBJ whole genome shotgun (WGS) entry which is preliminary data.</text>
</comment>
<dbReference type="InterPro" id="IPR020472">
    <property type="entry name" value="WD40_PAC1"/>
</dbReference>
<dbReference type="PRINTS" id="PR00320">
    <property type="entry name" value="GPROTEINBRPT"/>
</dbReference>
<dbReference type="InterPro" id="IPR044285">
    <property type="entry name" value="PWP1"/>
</dbReference>
<organism evidence="7 8">
    <name type="scientific">Pinctada imbricata</name>
    <name type="common">Atlantic pearl-oyster</name>
    <name type="synonym">Pinctada martensii</name>
    <dbReference type="NCBI Taxonomy" id="66713"/>
    <lineage>
        <taxon>Eukaryota</taxon>
        <taxon>Metazoa</taxon>
        <taxon>Spiralia</taxon>
        <taxon>Lophotrochozoa</taxon>
        <taxon>Mollusca</taxon>
        <taxon>Bivalvia</taxon>
        <taxon>Autobranchia</taxon>
        <taxon>Pteriomorphia</taxon>
        <taxon>Pterioida</taxon>
        <taxon>Pterioidea</taxon>
        <taxon>Pteriidae</taxon>
        <taxon>Pinctada</taxon>
    </lineage>
</organism>
<dbReference type="PROSITE" id="PS50294">
    <property type="entry name" value="WD_REPEATS_REGION"/>
    <property type="match status" value="2"/>
</dbReference>
<keyword evidence="1" id="KW-0597">Phosphoprotein</keyword>
<keyword evidence="8" id="KW-1185">Reference proteome</keyword>
<keyword evidence="2 4" id="KW-0853">WD repeat</keyword>
<feature type="compositionally biased region" description="Basic residues" evidence="5">
    <location>
        <begin position="516"/>
        <end position="528"/>
    </location>
</feature>
<proteinExistence type="predicted"/>
<name>A0AA88XPW7_PINIB</name>
<dbReference type="Pfam" id="PF00400">
    <property type="entry name" value="WD40"/>
    <property type="match status" value="1"/>
</dbReference>
<feature type="compositionally biased region" description="Polar residues" evidence="5">
    <location>
        <begin position="537"/>
        <end position="555"/>
    </location>
</feature>
<evidence type="ECO:0000256" key="5">
    <source>
        <dbReference type="SAM" id="MobiDB-lite"/>
    </source>
</evidence>